<keyword evidence="1" id="KW-1133">Transmembrane helix</keyword>
<dbReference type="EMBL" id="MN448290">
    <property type="protein sequence ID" value="QFG74741.1"/>
    <property type="molecule type" value="Genomic_DNA"/>
</dbReference>
<keyword evidence="1" id="KW-0812">Transmembrane</keyword>
<organism evidence="2">
    <name type="scientific">Megaviridae environmental sample</name>
    <dbReference type="NCBI Taxonomy" id="1737588"/>
    <lineage>
        <taxon>Viruses</taxon>
        <taxon>Varidnaviria</taxon>
        <taxon>Bamfordvirae</taxon>
        <taxon>Nucleocytoviricota</taxon>
        <taxon>Megaviricetes</taxon>
        <taxon>Imitervirales</taxon>
        <taxon>Mimiviridae</taxon>
        <taxon>environmental samples</taxon>
    </lineage>
</organism>
<feature type="transmembrane region" description="Helical" evidence="1">
    <location>
        <begin position="31"/>
        <end position="53"/>
    </location>
</feature>
<proteinExistence type="predicted"/>
<sequence>MKFWSKEIKNEDENYTVEQFSVKRKIVKQKMVILSLIIFCMIIYLAIANHIWIGKKCGENKTILRIVNLFWAGWVWLIRKINPEIMGCEKD</sequence>
<evidence type="ECO:0000256" key="1">
    <source>
        <dbReference type="SAM" id="Phobius"/>
    </source>
</evidence>
<protein>
    <submittedName>
        <fullName evidence="2">Uncharacterized protein</fullName>
    </submittedName>
</protein>
<evidence type="ECO:0000313" key="2">
    <source>
        <dbReference type="EMBL" id="QFG74741.1"/>
    </source>
</evidence>
<name>A0A5J6VMQ0_9VIRU</name>
<accession>A0A5J6VMQ0</accession>
<keyword evidence="1" id="KW-0472">Membrane</keyword>
<reference evidence="2" key="1">
    <citation type="journal article" date="2019" name="Philos. Trans. R. Soc. Lond., B, Biol. Sci.">
        <title>Targeted metagenomic recovery of four divergent viruses reveals shared and distinctive characteristics of giant viruses of marine eukaryotes.</title>
        <authorList>
            <person name="Needham D.M."/>
            <person name="Poirier C."/>
            <person name="Hehenberger E."/>
            <person name="Jimenez V."/>
            <person name="Swalwell J.E."/>
            <person name="Santoro A.E."/>
            <person name="Worden A.Z."/>
        </authorList>
    </citation>
    <scope>NUCLEOTIDE SEQUENCE</scope>
    <source>
        <strain evidence="2">MPacV-611</strain>
    </source>
</reference>